<reference evidence="1 2" key="1">
    <citation type="submission" date="2020-06" db="EMBL/GenBank/DDBJ databases">
        <title>Transcriptomic and genomic resources for Thalictrum thalictroides and T. hernandezii: Facilitating candidate gene discovery in an emerging model plant lineage.</title>
        <authorList>
            <person name="Arias T."/>
            <person name="Riano-Pachon D.M."/>
            <person name="Di Stilio V.S."/>
        </authorList>
    </citation>
    <scope>NUCLEOTIDE SEQUENCE [LARGE SCALE GENOMIC DNA]</scope>
    <source>
        <strain evidence="2">cv. WT478/WT964</strain>
        <tissue evidence="1">Leaves</tissue>
    </source>
</reference>
<dbReference type="AlphaFoldDB" id="A0A7J6WG49"/>
<accession>A0A7J6WG49</accession>
<proteinExistence type="predicted"/>
<comment type="caution">
    <text evidence="1">The sequence shown here is derived from an EMBL/GenBank/DDBJ whole genome shotgun (WGS) entry which is preliminary data.</text>
</comment>
<evidence type="ECO:0000313" key="1">
    <source>
        <dbReference type="EMBL" id="KAF5195072.1"/>
    </source>
</evidence>
<sequence length="222" mass="25085">MDPITMEAFDHFPKVQTAVDLIIQKSNDFLRADTGTQEVTTEGSCFTLFSSSGTRDDKMRVKEQKTSADETKYCNEVFALQKLIVPLEVSHKSVNVVDIKEFPNNNPFKKRKLDNVHLDQGQSITEQISVVTDDKTAEEILCLTPESEDDIHCRPTKKITVVIDDDIVCISPESQKSVNSTLTKKNSVHKVLQKKEIKSKGRNISKTPDSNKSSILHFFKRL</sequence>
<keyword evidence="2" id="KW-1185">Reference proteome</keyword>
<name>A0A7J6WG49_THATH</name>
<organism evidence="1 2">
    <name type="scientific">Thalictrum thalictroides</name>
    <name type="common">Rue-anemone</name>
    <name type="synonym">Anemone thalictroides</name>
    <dbReference type="NCBI Taxonomy" id="46969"/>
    <lineage>
        <taxon>Eukaryota</taxon>
        <taxon>Viridiplantae</taxon>
        <taxon>Streptophyta</taxon>
        <taxon>Embryophyta</taxon>
        <taxon>Tracheophyta</taxon>
        <taxon>Spermatophyta</taxon>
        <taxon>Magnoliopsida</taxon>
        <taxon>Ranunculales</taxon>
        <taxon>Ranunculaceae</taxon>
        <taxon>Thalictroideae</taxon>
        <taxon>Thalictrum</taxon>
    </lineage>
</organism>
<gene>
    <name evidence="1" type="ORF">FRX31_015337</name>
</gene>
<evidence type="ECO:0000313" key="2">
    <source>
        <dbReference type="Proteomes" id="UP000554482"/>
    </source>
</evidence>
<dbReference type="Proteomes" id="UP000554482">
    <property type="component" value="Unassembled WGS sequence"/>
</dbReference>
<protein>
    <submittedName>
        <fullName evidence="1">Uncharacterized protein</fullName>
    </submittedName>
</protein>
<dbReference type="EMBL" id="JABWDY010017865">
    <property type="protein sequence ID" value="KAF5195072.1"/>
    <property type="molecule type" value="Genomic_DNA"/>
</dbReference>